<dbReference type="InParanoid" id="Q4D285"/>
<protein>
    <submittedName>
        <fullName evidence="1">Trans-sialidase, putative</fullName>
    </submittedName>
</protein>
<dbReference type="Proteomes" id="UP000002296">
    <property type="component" value="Unassembled WGS sequence"/>
</dbReference>
<dbReference type="RefSeq" id="XP_808489.1">
    <property type="nucleotide sequence ID" value="XM_803396.1"/>
</dbReference>
<dbReference type="KEGG" id="tcr:511677.20"/>
<comment type="caution">
    <text evidence="1">The sequence shown here is derived from an EMBL/GenBank/DDBJ whole genome shotgun (WGS) entry which is preliminary data.</text>
</comment>
<proteinExistence type="predicted"/>
<dbReference type="GeneID" id="3538919"/>
<evidence type="ECO:0000313" key="1">
    <source>
        <dbReference type="EMBL" id="EAN86638.1"/>
    </source>
</evidence>
<sequence>MLTLPWARTAAPIHSAAPTRRPRMAPQKSLTPAQTQQLFNATIVCWTALAPHRLIRAQRLRSPRSHRSPAQRRPWAMTFLIWRISPSWCPWLYLLRATCMGVSLSCAIIAAASGAVGHCGLSAEV</sequence>
<gene>
    <name evidence="1" type="ORF">Tc00.1047053511677.20</name>
</gene>
<accession>Q4D285</accession>
<organism evidence="1 2">
    <name type="scientific">Trypanosoma cruzi (strain CL Brener)</name>
    <dbReference type="NCBI Taxonomy" id="353153"/>
    <lineage>
        <taxon>Eukaryota</taxon>
        <taxon>Discoba</taxon>
        <taxon>Euglenozoa</taxon>
        <taxon>Kinetoplastea</taxon>
        <taxon>Metakinetoplastina</taxon>
        <taxon>Trypanosomatida</taxon>
        <taxon>Trypanosomatidae</taxon>
        <taxon>Trypanosoma</taxon>
        <taxon>Schizotrypanum</taxon>
    </lineage>
</organism>
<dbReference type="AlphaFoldDB" id="Q4D285"/>
<dbReference type="PaxDb" id="353153-Q4D285"/>
<evidence type="ECO:0000313" key="2">
    <source>
        <dbReference type="Proteomes" id="UP000002296"/>
    </source>
</evidence>
<name>Q4D285_TRYCC</name>
<dbReference type="EMBL" id="AAHK01001176">
    <property type="protein sequence ID" value="EAN86638.1"/>
    <property type="molecule type" value="Genomic_DNA"/>
</dbReference>
<reference evidence="1 2" key="1">
    <citation type="journal article" date="2005" name="Science">
        <title>The genome sequence of Trypanosoma cruzi, etiologic agent of Chagas disease.</title>
        <authorList>
            <person name="El-Sayed N.M."/>
            <person name="Myler P.J."/>
            <person name="Bartholomeu D.C."/>
            <person name="Nilsson D."/>
            <person name="Aggarwal G."/>
            <person name="Tran A.N."/>
            <person name="Ghedin E."/>
            <person name="Worthey E.A."/>
            <person name="Delcher A.L."/>
            <person name="Blandin G."/>
            <person name="Westenberger S.J."/>
            <person name="Caler E."/>
            <person name="Cerqueira G.C."/>
            <person name="Branche C."/>
            <person name="Haas B."/>
            <person name="Anupama A."/>
            <person name="Arner E."/>
            <person name="Aslund L."/>
            <person name="Attipoe P."/>
            <person name="Bontempi E."/>
            <person name="Bringaud F."/>
            <person name="Burton P."/>
            <person name="Cadag E."/>
            <person name="Campbell D.A."/>
            <person name="Carrington M."/>
            <person name="Crabtree J."/>
            <person name="Darban H."/>
            <person name="da Silveira J.F."/>
            <person name="de Jong P."/>
            <person name="Edwards K."/>
            <person name="Englund P.T."/>
            <person name="Fazelina G."/>
            <person name="Feldblyum T."/>
            <person name="Ferella M."/>
            <person name="Frasch A.C."/>
            <person name="Gull K."/>
            <person name="Horn D."/>
            <person name="Hou L."/>
            <person name="Huang Y."/>
            <person name="Kindlund E."/>
            <person name="Klingbeil M."/>
            <person name="Kluge S."/>
            <person name="Koo H."/>
            <person name="Lacerda D."/>
            <person name="Levin M.J."/>
            <person name="Lorenzi H."/>
            <person name="Louie T."/>
            <person name="Machado C.R."/>
            <person name="McCulloch R."/>
            <person name="McKenna A."/>
            <person name="Mizuno Y."/>
            <person name="Mottram J.C."/>
            <person name="Nelson S."/>
            <person name="Ochaya S."/>
            <person name="Osoegawa K."/>
            <person name="Pai G."/>
            <person name="Parsons M."/>
            <person name="Pentony M."/>
            <person name="Pettersson U."/>
            <person name="Pop M."/>
            <person name="Ramirez J.L."/>
            <person name="Rinta J."/>
            <person name="Robertson L."/>
            <person name="Salzberg S.L."/>
            <person name="Sanchez D.O."/>
            <person name="Seyler A."/>
            <person name="Sharma R."/>
            <person name="Shetty J."/>
            <person name="Simpson A.J."/>
            <person name="Sisk E."/>
            <person name="Tammi M.T."/>
            <person name="Tarleton R."/>
            <person name="Teixeira S."/>
            <person name="Van Aken S."/>
            <person name="Vogt C."/>
            <person name="Ward P.N."/>
            <person name="Wickstead B."/>
            <person name="Wortman J."/>
            <person name="White O."/>
            <person name="Fraser C.M."/>
            <person name="Stuart K.D."/>
            <person name="Andersson B."/>
        </authorList>
    </citation>
    <scope>NUCLEOTIDE SEQUENCE [LARGE SCALE GENOMIC DNA]</scope>
    <source>
        <strain evidence="1 2">CL Brener</strain>
    </source>
</reference>
<keyword evidence="2" id="KW-1185">Reference proteome</keyword>